<dbReference type="GO" id="GO:0016192">
    <property type="term" value="P:vesicle-mediated transport"/>
    <property type="evidence" value="ECO:0007669"/>
    <property type="project" value="UniProtKB-KW"/>
</dbReference>
<dbReference type="Pfam" id="PF12931">
    <property type="entry name" value="TPR_Sec16"/>
    <property type="match status" value="1"/>
</dbReference>
<feature type="domain" description="Sec16 Sec23-binding" evidence="8">
    <location>
        <begin position="892"/>
        <end position="1194"/>
    </location>
</feature>
<keyword evidence="4 6" id="KW-0256">Endoplasmic reticulum</keyword>
<feature type="compositionally biased region" description="Low complexity" evidence="7">
    <location>
        <begin position="304"/>
        <end position="319"/>
    </location>
</feature>
<evidence type="ECO:0000256" key="3">
    <source>
        <dbReference type="ARBA" id="ARBA00022448"/>
    </source>
</evidence>
<feature type="region of interest" description="Disordered" evidence="7">
    <location>
        <begin position="1"/>
        <end position="172"/>
    </location>
</feature>
<keyword evidence="6" id="KW-0333">Golgi apparatus</keyword>
<feature type="compositionally biased region" description="Low complexity" evidence="7">
    <location>
        <begin position="11"/>
        <end position="23"/>
    </location>
</feature>
<dbReference type="PANTHER" id="PTHR13402">
    <property type="entry name" value="RGPR-RELATED"/>
    <property type="match status" value="1"/>
</dbReference>
<evidence type="ECO:0000256" key="4">
    <source>
        <dbReference type="ARBA" id="ARBA00022824"/>
    </source>
</evidence>
<feature type="compositionally biased region" description="Polar residues" evidence="7">
    <location>
        <begin position="275"/>
        <end position="286"/>
    </location>
</feature>
<evidence type="ECO:0000256" key="1">
    <source>
        <dbReference type="ARBA" id="ARBA00004240"/>
    </source>
</evidence>
<dbReference type="GO" id="GO:0007030">
    <property type="term" value="P:Golgi organization"/>
    <property type="evidence" value="ECO:0007669"/>
    <property type="project" value="TreeGrafter"/>
</dbReference>
<feature type="region of interest" description="Disordered" evidence="7">
    <location>
        <begin position="1195"/>
        <end position="1361"/>
    </location>
</feature>
<sequence>MPAGAKQPFSPFARANPAPALRPGLGGGLRRPPLRTPPTFTPPPLAKPFVPPQPRTNATAAGTSFSPCPLAAAKTGQQSAQPTRSGAAAGTAKAQPTTAAGSDPSAAFKPGSQPKPAGASPAAPKLAGAFAKPLAQPSSATKPALSAPQSSPAVGHEVAGPSDTADDANADEDFFGSIASPQASITCSHPFSGFGVAAAPAAAGTSHGGPTGANESPSGLATAAAASDIFAPSVAASSRATAAAASDIFGKIAAGPTTTNSAGVSDDLSQLAATQAPSAPFKSTGNLKRENIPGSGTGSPSFHSDAAATSATASASRTSPHMDDAGGIAQIQAKADLPDFPGTGPLQDSAHRAQHDANHVTGPFGEATTDSSMPVGEGSPFQADQYPFDGNHSEQHAFAAWSQNGASAPLGTAGDSGSSFFAGPIGDAPAGEVDNNSFFDDLSGSFPNGLTNIEEVSAPVATSFPSAATAAASQVPAPAGLPSSFPSGSTASHCIPKSSSMLSLEGNVQQFTDLHEALAEGSHSGGPTFVNPGTHNSRHGQPHSAVWAPPSVSSHSRDSSMDSPLWPPAAAGAVAFHPPPTPAMASAFAGAAACKQGTSPLQPPWASQTAAQHSGYSEAAAHASSAFNASWAPQQLPTPFGSAAPPTASAPGGYWNAPKPFQAGQGHLNQPQTSQATHSGGSAAGVTGSFQHSPDGRPPCAILSFGFGGRGVLIRSQATAAEASAYGFGGGAAPAGSFRMQLLSMQGLAASIEHAQDSSDACSSPSTASANKDPTLSMLQQFPGPLTASTPKEKVQQYASQRAGGVEDEEPNSSSFESMQLLWKLLELQAAHHSKGKASAVASKSKALPNSLEVETAELLADTVAGSSGSVPLPSHPAAAAAGDASAVHAEVERLLMLGQLEQAFRHAMAGQCWGIALVLAKRLGDAAFGEAASGMATAAAAAGSPLDTALRAMGGDHASILPSASASPEHSEAAGAVSAFQMSWQPRARIHDAAILDHWRQNLAVLAGSHSPGDKAVLRRLGEALLRQRQQLEAAHACFVVAGEPPQGFSAEACMCLVGGDHLGRPRTFACPAALQRTEILEWARPSGAGGAAAAASVAAAALPFKLVHAAWLLEYGLISQASAYCASLQSALASFQGNRVPPSLAVTRTLAADLSERIREHAAAHNIAMRADSTASLMGNVGRWLDRGINKLMGAPEGASSSNPTATRPPGVISHPGGNAAPLQGAAAAGSLPRVPPASTGALGLPSATGQPDEVDGASHRRSASESDFQKVDMHRRSSSASDAWTGKPAPPQPPQSSAVSSPGGPPSSGRSSPAPSSQASRQASIRSLFSRVGSIGQLLGSGAPSPQKEEQIGLENKFFYDKERKMWREEGKEVPLEAAPPPPPPIVPAFHNGQTLAAPTAEARSSSGPELTAGSSRSGSGALPPIPAPPVGSASAPRAGPRSRYVDPMNPDARPSASKSPAVNPLLPASVAQPVGPGRTPAVFTPGGGSAAVSPFRPPFQSSKASQQLRPGPFSSLQQPAASAGPFHNAPAAIGRGPFGRASPTPKPI</sequence>
<feature type="region of interest" description="Disordered" evidence="7">
    <location>
        <begin position="637"/>
        <end position="695"/>
    </location>
</feature>
<feature type="region of interest" description="Disordered" evidence="7">
    <location>
        <begin position="756"/>
        <end position="813"/>
    </location>
</feature>
<keyword evidence="11" id="KW-1185">Reference proteome</keyword>
<gene>
    <name evidence="10" type="ORF">WJX74_007514</name>
</gene>
<proteinExistence type="inferred from homology"/>
<feature type="compositionally biased region" description="Polar residues" evidence="7">
    <location>
        <begin position="667"/>
        <end position="680"/>
    </location>
</feature>
<dbReference type="Proteomes" id="UP001438707">
    <property type="component" value="Unassembled WGS sequence"/>
</dbReference>
<keyword evidence="6" id="KW-0653">Protein transport</keyword>
<keyword evidence="3 6" id="KW-0813">Transport</keyword>
<feature type="region of interest" description="Disordered" evidence="7">
    <location>
        <begin position="275"/>
        <end position="324"/>
    </location>
</feature>
<dbReference type="GO" id="GO:0070971">
    <property type="term" value="C:endoplasmic reticulum exit site"/>
    <property type="evidence" value="ECO:0007669"/>
    <property type="project" value="TreeGrafter"/>
</dbReference>
<dbReference type="InterPro" id="IPR024298">
    <property type="entry name" value="Sec16_Sec23-bd"/>
</dbReference>
<evidence type="ECO:0000259" key="8">
    <source>
        <dbReference type="Pfam" id="PF12931"/>
    </source>
</evidence>
<keyword evidence="5 6" id="KW-0931">ER-Golgi transport</keyword>
<feature type="compositionally biased region" description="Polar residues" evidence="7">
    <location>
        <begin position="136"/>
        <end position="152"/>
    </location>
</feature>
<feature type="compositionally biased region" description="Basic and acidic residues" evidence="7">
    <location>
        <begin position="349"/>
        <end position="358"/>
    </location>
</feature>
<dbReference type="GO" id="GO:0012507">
    <property type="term" value="C:ER to Golgi transport vesicle membrane"/>
    <property type="evidence" value="ECO:0007669"/>
    <property type="project" value="TreeGrafter"/>
</dbReference>
<dbReference type="GO" id="GO:0000139">
    <property type="term" value="C:Golgi membrane"/>
    <property type="evidence" value="ECO:0007669"/>
    <property type="project" value="UniProtKB-SubCell"/>
</dbReference>
<organism evidence="10 11">
    <name type="scientific">Apatococcus lobatus</name>
    <dbReference type="NCBI Taxonomy" id="904363"/>
    <lineage>
        <taxon>Eukaryota</taxon>
        <taxon>Viridiplantae</taxon>
        <taxon>Chlorophyta</taxon>
        <taxon>core chlorophytes</taxon>
        <taxon>Trebouxiophyceae</taxon>
        <taxon>Chlorellales</taxon>
        <taxon>Chlorellaceae</taxon>
        <taxon>Apatococcus</taxon>
    </lineage>
</organism>
<feature type="compositionally biased region" description="Basic and acidic residues" evidence="7">
    <location>
        <begin position="1259"/>
        <end position="1278"/>
    </location>
</feature>
<feature type="compositionally biased region" description="Polar residues" evidence="7">
    <location>
        <begin position="75"/>
        <end position="84"/>
    </location>
</feature>
<feature type="compositionally biased region" description="Polar residues" evidence="7">
    <location>
        <begin position="1503"/>
        <end position="1524"/>
    </location>
</feature>
<protein>
    <recommendedName>
        <fullName evidence="6">Protein transport protein sec16</fullName>
    </recommendedName>
</protein>
<evidence type="ECO:0000256" key="2">
    <source>
        <dbReference type="ARBA" id="ARBA00005927"/>
    </source>
</evidence>
<feature type="region of interest" description="Disordered" evidence="7">
    <location>
        <begin position="1374"/>
        <end position="1552"/>
    </location>
</feature>
<dbReference type="GO" id="GO:0015031">
    <property type="term" value="P:protein transport"/>
    <property type="evidence" value="ECO:0007669"/>
    <property type="project" value="UniProtKB-KW"/>
</dbReference>
<dbReference type="CDD" id="cd09233">
    <property type="entry name" value="ACE1-Sec16-like"/>
    <property type="match status" value="1"/>
</dbReference>
<feature type="compositionally biased region" description="Low complexity" evidence="7">
    <location>
        <begin position="110"/>
        <end position="135"/>
    </location>
</feature>
<name>A0AAW1QW46_9CHLO</name>
<reference evidence="10 11" key="1">
    <citation type="journal article" date="2024" name="Nat. Commun.">
        <title>Phylogenomics reveals the evolutionary origins of lichenization in chlorophyte algae.</title>
        <authorList>
            <person name="Puginier C."/>
            <person name="Libourel C."/>
            <person name="Otte J."/>
            <person name="Skaloud P."/>
            <person name="Haon M."/>
            <person name="Grisel S."/>
            <person name="Petersen M."/>
            <person name="Berrin J.G."/>
            <person name="Delaux P.M."/>
            <person name="Dal Grande F."/>
            <person name="Keller J."/>
        </authorList>
    </citation>
    <scope>NUCLEOTIDE SEQUENCE [LARGE SCALE GENOMIC DNA]</scope>
    <source>
        <strain evidence="10 11">SAG 2145</strain>
    </source>
</reference>
<feature type="compositionally biased region" description="Low complexity" evidence="7">
    <location>
        <begin position="1298"/>
        <end position="1330"/>
    </location>
</feature>
<feature type="region of interest" description="Disordered" evidence="7">
    <location>
        <begin position="336"/>
        <end position="391"/>
    </location>
</feature>
<feature type="compositionally biased region" description="Pro residues" evidence="7">
    <location>
        <begin position="34"/>
        <end position="54"/>
    </location>
</feature>
<dbReference type="Gene3D" id="1.25.40.1030">
    <property type="match status" value="1"/>
</dbReference>
<dbReference type="GO" id="GO:0070973">
    <property type="term" value="P:protein localization to endoplasmic reticulum exit site"/>
    <property type="evidence" value="ECO:0007669"/>
    <property type="project" value="TreeGrafter"/>
</dbReference>
<evidence type="ECO:0000313" key="10">
    <source>
        <dbReference type="EMBL" id="KAK9825302.1"/>
    </source>
</evidence>
<evidence type="ECO:0000313" key="11">
    <source>
        <dbReference type="Proteomes" id="UP001438707"/>
    </source>
</evidence>
<feature type="compositionally biased region" description="Low complexity" evidence="7">
    <location>
        <begin position="758"/>
        <end position="770"/>
    </location>
</feature>
<feature type="compositionally biased region" description="Polar residues" evidence="7">
    <location>
        <begin position="1395"/>
        <end position="1422"/>
    </location>
</feature>
<evidence type="ECO:0000256" key="7">
    <source>
        <dbReference type="SAM" id="MobiDB-lite"/>
    </source>
</evidence>
<feature type="compositionally biased region" description="Pro residues" evidence="7">
    <location>
        <begin position="1381"/>
        <end position="1390"/>
    </location>
</feature>
<accession>A0AAW1QW46</accession>
<feature type="region of interest" description="Disordered" evidence="7">
    <location>
        <begin position="519"/>
        <end position="564"/>
    </location>
</feature>
<comment type="caution">
    <text evidence="10">The sequence shown here is derived from an EMBL/GenBank/DDBJ whole genome shotgun (WGS) entry which is preliminary data.</text>
</comment>
<dbReference type="EMBL" id="JALJOS010000025">
    <property type="protein sequence ID" value="KAK9825302.1"/>
    <property type="molecule type" value="Genomic_DNA"/>
</dbReference>
<dbReference type="PANTHER" id="PTHR13402:SF6">
    <property type="entry name" value="SECRETORY 16, ISOFORM I"/>
    <property type="match status" value="1"/>
</dbReference>
<feature type="compositionally biased region" description="Low complexity" evidence="7">
    <location>
        <begin position="1219"/>
        <end position="1232"/>
    </location>
</feature>
<evidence type="ECO:0000256" key="6">
    <source>
        <dbReference type="RuleBase" id="RU364101"/>
    </source>
</evidence>
<comment type="subcellular location">
    <subcellularLocation>
        <location evidence="1">Endoplasmic reticulum</location>
    </subcellularLocation>
    <subcellularLocation>
        <location evidence="6">Golgi apparatus membrane</location>
    </subcellularLocation>
</comment>
<feature type="domain" description="Sec16 central conserved" evidence="9">
    <location>
        <begin position="700"/>
        <end position="832"/>
    </location>
</feature>
<feature type="compositionally biased region" description="Low complexity" evidence="7">
    <location>
        <begin position="637"/>
        <end position="653"/>
    </location>
</feature>
<keyword evidence="6" id="KW-0472">Membrane</keyword>
<dbReference type="InterPro" id="IPR024340">
    <property type="entry name" value="Sec16_CCD"/>
</dbReference>
<evidence type="ECO:0000256" key="5">
    <source>
        <dbReference type="ARBA" id="ARBA00022892"/>
    </source>
</evidence>
<feature type="compositionally biased region" description="Polar residues" evidence="7">
    <location>
        <begin position="55"/>
        <end position="66"/>
    </location>
</feature>
<comment type="similarity">
    <text evidence="2 6">Belongs to the SEC16 family.</text>
</comment>
<dbReference type="Pfam" id="PF12932">
    <property type="entry name" value="Sec16"/>
    <property type="match status" value="1"/>
</dbReference>
<evidence type="ECO:0000259" key="9">
    <source>
        <dbReference type="Pfam" id="PF12932"/>
    </source>
</evidence>